<dbReference type="AlphaFoldDB" id="R1GL37"/>
<dbReference type="KEGG" id="npa:UCRNP2_6547"/>
<feature type="region of interest" description="Disordered" evidence="1">
    <location>
        <begin position="1"/>
        <end position="150"/>
    </location>
</feature>
<dbReference type="PROSITE" id="PS51762">
    <property type="entry name" value="GH16_2"/>
    <property type="match status" value="1"/>
</dbReference>
<dbReference type="OrthoDB" id="192832at2759"/>
<dbReference type="InterPro" id="IPR013320">
    <property type="entry name" value="ConA-like_dom_sf"/>
</dbReference>
<dbReference type="eggNOG" id="ENOG502SKUZ">
    <property type="taxonomic scope" value="Eukaryota"/>
</dbReference>
<feature type="compositionally biased region" description="Pro residues" evidence="1">
    <location>
        <begin position="123"/>
        <end position="149"/>
    </location>
</feature>
<dbReference type="CDD" id="cd08023">
    <property type="entry name" value="GH16_laminarinase_like"/>
    <property type="match status" value="1"/>
</dbReference>
<evidence type="ECO:0000256" key="1">
    <source>
        <dbReference type="SAM" id="MobiDB-lite"/>
    </source>
</evidence>
<dbReference type="HOGENOM" id="CLU_054797_0_0_1"/>
<dbReference type="Pfam" id="PF26113">
    <property type="entry name" value="GH16_XgeA"/>
    <property type="match status" value="1"/>
</dbReference>
<reference evidence="4" key="1">
    <citation type="journal article" date="2013" name="Genome Announc.">
        <title>Draft genome sequence of Neofusicoccum parvum isolate UCR-NP2, a fungal vascular pathogen associated with grapevine cankers.</title>
        <authorList>
            <person name="Blanco-Ulate B."/>
            <person name="Rolshausen P."/>
            <person name="Cantu D."/>
        </authorList>
    </citation>
    <scope>NUCLEOTIDE SEQUENCE [LARGE SCALE GENOMIC DNA]</scope>
    <source>
        <strain evidence="4">UCR-NP2</strain>
    </source>
</reference>
<feature type="domain" description="GH16" evidence="2">
    <location>
        <begin position="126"/>
        <end position="410"/>
    </location>
</feature>
<keyword evidence="3" id="KW-0378">Hydrolase</keyword>
<protein>
    <submittedName>
        <fullName evidence="3">Putative glycoside hydrolase family 16 protein</fullName>
    </submittedName>
</protein>
<dbReference type="InterPro" id="IPR000757">
    <property type="entry name" value="Beta-glucanase-like"/>
</dbReference>
<feature type="compositionally biased region" description="Pro residues" evidence="1">
    <location>
        <begin position="49"/>
        <end position="58"/>
    </location>
</feature>
<proteinExistence type="predicted"/>
<dbReference type="PANTHER" id="PTHR10963">
    <property type="entry name" value="GLYCOSYL HYDROLASE-RELATED"/>
    <property type="match status" value="1"/>
</dbReference>
<dbReference type="Gene3D" id="2.60.120.200">
    <property type="match status" value="1"/>
</dbReference>
<evidence type="ECO:0000259" key="2">
    <source>
        <dbReference type="PROSITE" id="PS51762"/>
    </source>
</evidence>
<dbReference type="STRING" id="1287680.R1GL37"/>
<evidence type="ECO:0000313" key="3">
    <source>
        <dbReference type="EMBL" id="EOD46714.1"/>
    </source>
</evidence>
<organism evidence="3 4">
    <name type="scientific">Botryosphaeria parva (strain UCR-NP2)</name>
    <name type="common">Grapevine canker fungus</name>
    <name type="synonym">Neofusicoccum parvum</name>
    <dbReference type="NCBI Taxonomy" id="1287680"/>
    <lineage>
        <taxon>Eukaryota</taxon>
        <taxon>Fungi</taxon>
        <taxon>Dikarya</taxon>
        <taxon>Ascomycota</taxon>
        <taxon>Pezizomycotina</taxon>
        <taxon>Dothideomycetes</taxon>
        <taxon>Dothideomycetes incertae sedis</taxon>
        <taxon>Botryosphaeriales</taxon>
        <taxon>Botryosphaeriaceae</taxon>
        <taxon>Neofusicoccum</taxon>
    </lineage>
</organism>
<dbReference type="OMA" id="TCLHWGH"/>
<dbReference type="EMBL" id="KB916409">
    <property type="protein sequence ID" value="EOD46714.1"/>
    <property type="molecule type" value="Genomic_DNA"/>
</dbReference>
<dbReference type="GO" id="GO:0005975">
    <property type="term" value="P:carbohydrate metabolic process"/>
    <property type="evidence" value="ECO:0007669"/>
    <property type="project" value="InterPro"/>
</dbReference>
<dbReference type="GO" id="GO:0004553">
    <property type="term" value="F:hydrolase activity, hydrolyzing O-glycosyl compounds"/>
    <property type="evidence" value="ECO:0007669"/>
    <property type="project" value="InterPro"/>
</dbReference>
<gene>
    <name evidence="3" type="ORF">UCRNP2_6547</name>
</gene>
<sequence length="410" mass="46082">MPFGKQLDGLISKAKDQYDKYQASHQAPAVPPRPNQQQQQQYPQQQYYPPNPPNPAPHAGPLHGYHSAAPHFFPGSHPPPQQQQAPPYQQQQYGQQPYGQQQYGQQPYGQQQYGQPQYGQPPYQQPPYQQPPYQSPPPFQQAPPIPPHPSAASFYYRPIFSPNEAVSLNFEHKLGDHGWGNNEKQNYIADPKNSFHTPSNALVLRALVDTNAPPGQQYTSARLASHQTLARDRGSLQVRLTAPSAPGIWPAFWLLPREPFTWPGDGEVDIFEAWNGARVNHACLHWGHFNGPDHDKHRVVETPIPELDHPEGRWYGFAWDQPPHGQGGRMVWYVDGRPVMKADIPQGTRRLSDFQIIINIAMGGNVNGGVLPANGYYDMVIHSLKLQDEPTGGWGAFERDWATAPQGHTM</sequence>
<feature type="compositionally biased region" description="Low complexity" evidence="1">
    <location>
        <begin position="35"/>
        <end position="48"/>
    </location>
</feature>
<evidence type="ECO:0000313" key="4">
    <source>
        <dbReference type="Proteomes" id="UP000013521"/>
    </source>
</evidence>
<dbReference type="InterPro" id="IPR050546">
    <property type="entry name" value="Glycosyl_Hydrlase_16"/>
</dbReference>
<dbReference type="PANTHER" id="PTHR10963:SF53">
    <property type="entry name" value="GH16 DOMAIN-CONTAINING PROTEIN"/>
    <property type="match status" value="1"/>
</dbReference>
<name>R1GL37_BOTPV</name>
<accession>R1GL37</accession>
<feature type="compositionally biased region" description="Low complexity" evidence="1">
    <location>
        <begin position="82"/>
        <end position="122"/>
    </location>
</feature>
<dbReference type="Proteomes" id="UP000013521">
    <property type="component" value="Unassembled WGS sequence"/>
</dbReference>
<dbReference type="SUPFAM" id="SSF49899">
    <property type="entry name" value="Concanavalin A-like lectins/glucanases"/>
    <property type="match status" value="1"/>
</dbReference>